<dbReference type="OrthoDB" id="6085115at2759"/>
<dbReference type="Proteomes" id="UP001142489">
    <property type="component" value="Unassembled WGS sequence"/>
</dbReference>
<evidence type="ECO:0000256" key="1">
    <source>
        <dbReference type="ARBA" id="ARBA00023157"/>
    </source>
</evidence>
<dbReference type="SUPFAM" id="SSF100895">
    <property type="entry name" value="Kazal-type serine protease inhibitors"/>
    <property type="match status" value="1"/>
</dbReference>
<feature type="domain" description="Kazal-like" evidence="2">
    <location>
        <begin position="27"/>
        <end position="81"/>
    </location>
</feature>
<dbReference type="GO" id="GO:0030510">
    <property type="term" value="P:regulation of BMP signaling pathway"/>
    <property type="evidence" value="ECO:0007669"/>
    <property type="project" value="TreeGrafter"/>
</dbReference>
<keyword evidence="4" id="KW-1185">Reference proteome</keyword>
<feature type="non-terminal residue" evidence="3">
    <location>
        <position position="82"/>
    </location>
</feature>
<dbReference type="InterPro" id="IPR036058">
    <property type="entry name" value="Kazal_dom_sf"/>
</dbReference>
<dbReference type="PANTHER" id="PTHR10913:SF9">
    <property type="entry name" value="FOLLISTATIN-RELATED PROTEIN 4"/>
    <property type="match status" value="1"/>
</dbReference>
<dbReference type="Gene3D" id="3.30.60.30">
    <property type="match status" value="1"/>
</dbReference>
<proteinExistence type="predicted"/>
<sequence>LYGQDGLHASCEQKYCGRGSKCVVNKETDKPECRCIEDCKPSYMPVCGSDGKFYENHCELHRTSCLQQKKIYIIHSKDCFFK</sequence>
<evidence type="ECO:0000313" key="3">
    <source>
        <dbReference type="EMBL" id="KAJ7316488.1"/>
    </source>
</evidence>
<dbReference type="SMART" id="SM00280">
    <property type="entry name" value="KAZAL"/>
    <property type="match status" value="1"/>
</dbReference>
<dbReference type="PANTHER" id="PTHR10913">
    <property type="entry name" value="FOLLISTATIN-RELATED"/>
    <property type="match status" value="1"/>
</dbReference>
<name>A0A9Q0XIC5_9SAUR</name>
<dbReference type="GO" id="GO:0005615">
    <property type="term" value="C:extracellular space"/>
    <property type="evidence" value="ECO:0007669"/>
    <property type="project" value="TreeGrafter"/>
</dbReference>
<dbReference type="FunFam" id="3.30.60.30:FF:000007">
    <property type="entry name" value="follistatin-related protein 5 isoform X1"/>
    <property type="match status" value="1"/>
</dbReference>
<evidence type="ECO:0000259" key="2">
    <source>
        <dbReference type="PROSITE" id="PS51465"/>
    </source>
</evidence>
<dbReference type="CDD" id="cd00104">
    <property type="entry name" value="KAZAL_FS"/>
    <property type="match status" value="1"/>
</dbReference>
<organism evidence="3 4">
    <name type="scientific">Phrynocephalus forsythii</name>
    <dbReference type="NCBI Taxonomy" id="171643"/>
    <lineage>
        <taxon>Eukaryota</taxon>
        <taxon>Metazoa</taxon>
        <taxon>Chordata</taxon>
        <taxon>Craniata</taxon>
        <taxon>Vertebrata</taxon>
        <taxon>Euteleostomi</taxon>
        <taxon>Lepidosauria</taxon>
        <taxon>Squamata</taxon>
        <taxon>Bifurcata</taxon>
        <taxon>Unidentata</taxon>
        <taxon>Episquamata</taxon>
        <taxon>Toxicofera</taxon>
        <taxon>Iguania</taxon>
        <taxon>Acrodonta</taxon>
        <taxon>Agamidae</taxon>
        <taxon>Agaminae</taxon>
        <taxon>Phrynocephalus</taxon>
    </lineage>
</organism>
<accession>A0A9Q0XIC5</accession>
<reference evidence="3" key="1">
    <citation type="journal article" date="2023" name="DNA Res.">
        <title>Chromosome-level genome assembly of Phrynocephalus forsythii using third-generation DNA sequencing and Hi-C analysis.</title>
        <authorList>
            <person name="Qi Y."/>
            <person name="Zhao W."/>
            <person name="Zhao Y."/>
            <person name="Niu C."/>
            <person name="Cao S."/>
            <person name="Zhang Y."/>
        </authorList>
    </citation>
    <scope>NUCLEOTIDE SEQUENCE</scope>
    <source>
        <tissue evidence="3">Muscle</tissue>
    </source>
</reference>
<evidence type="ECO:0000313" key="4">
    <source>
        <dbReference type="Proteomes" id="UP001142489"/>
    </source>
</evidence>
<keyword evidence="1" id="KW-1015">Disulfide bond</keyword>
<dbReference type="InterPro" id="IPR002350">
    <property type="entry name" value="Kazal_dom"/>
</dbReference>
<dbReference type="EMBL" id="JAPFRF010000011">
    <property type="protein sequence ID" value="KAJ7316488.1"/>
    <property type="molecule type" value="Genomic_DNA"/>
</dbReference>
<dbReference type="AlphaFoldDB" id="A0A9Q0XIC5"/>
<feature type="non-terminal residue" evidence="3">
    <location>
        <position position="1"/>
    </location>
</feature>
<dbReference type="InterPro" id="IPR050653">
    <property type="entry name" value="Prot_Inhib_GrowthFact_Antg"/>
</dbReference>
<gene>
    <name evidence="3" type="ORF">JRQ81_002650</name>
</gene>
<dbReference type="GO" id="GO:0030154">
    <property type="term" value="P:cell differentiation"/>
    <property type="evidence" value="ECO:0007669"/>
    <property type="project" value="TreeGrafter"/>
</dbReference>
<dbReference type="Pfam" id="PF07648">
    <property type="entry name" value="Kazal_2"/>
    <property type="match status" value="1"/>
</dbReference>
<comment type="caution">
    <text evidence="3">The sequence shown here is derived from an EMBL/GenBank/DDBJ whole genome shotgun (WGS) entry which is preliminary data.</text>
</comment>
<dbReference type="PROSITE" id="PS51465">
    <property type="entry name" value="KAZAL_2"/>
    <property type="match status" value="1"/>
</dbReference>
<protein>
    <recommendedName>
        <fullName evidence="2">Kazal-like domain-containing protein</fullName>
    </recommendedName>
</protein>